<proteinExistence type="predicted"/>
<protein>
    <submittedName>
        <fullName evidence="2">Cyclic nucleotide-regulated ion channel family protein</fullName>
    </submittedName>
</protein>
<evidence type="ECO:0000256" key="1">
    <source>
        <dbReference type="ARBA" id="ARBA00023303"/>
    </source>
</evidence>
<dbReference type="PANTHER" id="PTHR45651">
    <property type="entry name" value="CYCLIC NUCLEOTIDE-GATED ION CHANNEL 15-RELATED-RELATED"/>
    <property type="match status" value="1"/>
</dbReference>
<accession>A0A4U5N0F8</accession>
<dbReference type="PANTHER" id="PTHR45651:SF9">
    <property type="entry name" value="CYCLIC NUCLEOTIDE-GATED ION CHANNEL 14-RELATED"/>
    <property type="match status" value="1"/>
</dbReference>
<name>A0A4U5N0F8_POPAL</name>
<dbReference type="GO" id="GO:0016020">
    <property type="term" value="C:membrane"/>
    <property type="evidence" value="ECO:0007669"/>
    <property type="project" value="UniProtKB-SubCell"/>
</dbReference>
<dbReference type="AlphaFoldDB" id="A0A4U5N0F8"/>
<evidence type="ECO:0000313" key="2">
    <source>
        <dbReference type="EMBL" id="TKR75322.1"/>
    </source>
</evidence>
<dbReference type="EMBL" id="RCHU01001131">
    <property type="protein sequence ID" value="TKR75322.1"/>
    <property type="molecule type" value="Genomic_DNA"/>
</dbReference>
<reference evidence="2" key="1">
    <citation type="submission" date="2018-10" db="EMBL/GenBank/DDBJ databases">
        <title>Population genomic analysis revealed the cold adaptation of white poplar.</title>
        <authorList>
            <person name="Liu Y.-J."/>
        </authorList>
    </citation>
    <scope>NUCLEOTIDE SEQUENCE [LARGE SCALE GENOMIC DNA]</scope>
    <source>
        <strain evidence="2">PAL-ZL1</strain>
    </source>
</reference>
<sequence>MEFKKEKLVRFNGRQNLDKTLPVHKTSAPLFKTEGGGITVTCFRTVADIFYIDHIVIKFRTAYVSPSSRVFGRGELVMDPKLIARRYLRSDFFIDVVAALPLPKEFLSLVEVELKLQIRISPSGIHLLKAGDKASDLVGPGGIMVFVVDRACNPDDTSFFDYGIFANALQQKVISSEFLDKVLILFMVGLAELEPLNNVGVRILHLSGHIIPPWHRCTREEQNSNFQDDEDENRSRRYQ</sequence>
<keyword evidence="1" id="KW-0407">Ion channel</keyword>
<gene>
    <name evidence="2" type="ORF">D5086_0000286460</name>
</gene>
<dbReference type="GO" id="GO:0034220">
    <property type="term" value="P:monoatomic ion transmembrane transport"/>
    <property type="evidence" value="ECO:0007669"/>
    <property type="project" value="UniProtKB-KW"/>
</dbReference>
<keyword evidence="1" id="KW-0406">Ion transport</keyword>
<comment type="caution">
    <text evidence="2">The sequence shown here is derived from an EMBL/GenBank/DDBJ whole genome shotgun (WGS) entry which is preliminary data.</text>
</comment>
<keyword evidence="1" id="KW-0813">Transport</keyword>
<organism evidence="2">
    <name type="scientific">Populus alba</name>
    <name type="common">White poplar</name>
    <dbReference type="NCBI Taxonomy" id="43335"/>
    <lineage>
        <taxon>Eukaryota</taxon>
        <taxon>Viridiplantae</taxon>
        <taxon>Streptophyta</taxon>
        <taxon>Embryophyta</taxon>
        <taxon>Tracheophyta</taxon>
        <taxon>Spermatophyta</taxon>
        <taxon>Magnoliopsida</taxon>
        <taxon>eudicotyledons</taxon>
        <taxon>Gunneridae</taxon>
        <taxon>Pentapetalae</taxon>
        <taxon>rosids</taxon>
        <taxon>fabids</taxon>
        <taxon>Malpighiales</taxon>
        <taxon>Salicaceae</taxon>
        <taxon>Saliceae</taxon>
        <taxon>Populus</taxon>
    </lineage>
</organism>